<gene>
    <name evidence="1" type="ORF">TNCT_360441</name>
</gene>
<evidence type="ECO:0000313" key="1">
    <source>
        <dbReference type="EMBL" id="GFQ99477.1"/>
    </source>
</evidence>
<dbReference type="EMBL" id="BMAO01025007">
    <property type="protein sequence ID" value="GFQ99477.1"/>
    <property type="molecule type" value="Genomic_DNA"/>
</dbReference>
<evidence type="ECO:0000313" key="2">
    <source>
        <dbReference type="Proteomes" id="UP000887116"/>
    </source>
</evidence>
<proteinExistence type="predicted"/>
<keyword evidence="2" id="KW-1185">Reference proteome</keyword>
<reference evidence="1" key="1">
    <citation type="submission" date="2020-07" db="EMBL/GenBank/DDBJ databases">
        <title>Multicomponent nature underlies the extraordinary mechanical properties of spider dragline silk.</title>
        <authorList>
            <person name="Kono N."/>
            <person name="Nakamura H."/>
            <person name="Mori M."/>
            <person name="Yoshida Y."/>
            <person name="Ohtoshi R."/>
            <person name="Malay A.D."/>
            <person name="Moran D.A.P."/>
            <person name="Tomita M."/>
            <person name="Numata K."/>
            <person name="Arakawa K."/>
        </authorList>
    </citation>
    <scope>NUCLEOTIDE SEQUENCE</scope>
</reference>
<name>A0A8X6GA92_TRICU</name>
<dbReference type="AlphaFoldDB" id="A0A8X6GA92"/>
<protein>
    <submittedName>
        <fullName evidence="1">Uncharacterized protein</fullName>
    </submittedName>
</protein>
<accession>A0A8X6GA92</accession>
<dbReference type="OrthoDB" id="10346430at2759"/>
<sequence>MFGGTFFCYNCICFNIKKQNNTIEQLPSRFSDSLDKPNFKHYHWLEQIAKRFRPKSFFFSSSLLFYIRKEGRLRRYGRRPYRRSNVNLKISRGSSLWEGWIWPFPICQRVRKCAGYAFYRATLSHVQISRNRSDTGMEDRGASGTRGVLCEVCAKYFSV</sequence>
<dbReference type="Proteomes" id="UP000887116">
    <property type="component" value="Unassembled WGS sequence"/>
</dbReference>
<comment type="caution">
    <text evidence="1">The sequence shown here is derived from an EMBL/GenBank/DDBJ whole genome shotgun (WGS) entry which is preliminary data.</text>
</comment>
<organism evidence="1 2">
    <name type="scientific">Trichonephila clavata</name>
    <name type="common">Joro spider</name>
    <name type="synonym">Nephila clavata</name>
    <dbReference type="NCBI Taxonomy" id="2740835"/>
    <lineage>
        <taxon>Eukaryota</taxon>
        <taxon>Metazoa</taxon>
        <taxon>Ecdysozoa</taxon>
        <taxon>Arthropoda</taxon>
        <taxon>Chelicerata</taxon>
        <taxon>Arachnida</taxon>
        <taxon>Araneae</taxon>
        <taxon>Araneomorphae</taxon>
        <taxon>Entelegynae</taxon>
        <taxon>Araneoidea</taxon>
        <taxon>Nephilidae</taxon>
        <taxon>Trichonephila</taxon>
    </lineage>
</organism>